<evidence type="ECO:0000313" key="2">
    <source>
        <dbReference type="EMBL" id="AFZ04822.1"/>
    </source>
</evidence>
<dbReference type="OrthoDB" id="510804at2"/>
<accession>K9VBL8</accession>
<keyword evidence="1" id="KW-0472">Membrane</keyword>
<protein>
    <submittedName>
        <fullName evidence="2">TPR repeat-containing protein</fullName>
    </submittedName>
</protein>
<name>K9VBL8_9CYAN</name>
<dbReference type="PANTHER" id="PTHR36761">
    <property type="entry name" value="ORF03 PROTEIN"/>
    <property type="match status" value="1"/>
</dbReference>
<keyword evidence="3" id="KW-1185">Reference proteome</keyword>
<evidence type="ECO:0000256" key="1">
    <source>
        <dbReference type="SAM" id="Phobius"/>
    </source>
</evidence>
<sequence>MTSEKLEIVQTEYQAGQVAFESGRYAQAVQSLETATGLVDRNSRLGGEVQMWLVTAYEASGNTERAIELCRQLTRHPRLETRQQAKRLLFILEAPKLTIPPEWMVKIPDLAALDENQSISFQANPNADIKYAKPKPVVPEPVDLSQVNTKDNRFIWVALIAIGLILIGLFISY</sequence>
<organism evidence="2 3">
    <name type="scientific">Phormidium nigroviride PCC 7112</name>
    <dbReference type="NCBI Taxonomy" id="179408"/>
    <lineage>
        <taxon>Bacteria</taxon>
        <taxon>Bacillati</taxon>
        <taxon>Cyanobacteriota</taxon>
        <taxon>Cyanophyceae</taxon>
        <taxon>Oscillatoriophycideae</taxon>
        <taxon>Oscillatoriales</taxon>
        <taxon>Oscillatoriaceae</taxon>
        <taxon>Phormidium</taxon>
    </lineage>
</organism>
<dbReference type="SUPFAM" id="SSF48452">
    <property type="entry name" value="TPR-like"/>
    <property type="match status" value="1"/>
</dbReference>
<dbReference type="PANTHER" id="PTHR36761:SF2">
    <property type="entry name" value="ORF03 PROTEIN"/>
    <property type="match status" value="1"/>
</dbReference>
<dbReference type="InterPro" id="IPR011990">
    <property type="entry name" value="TPR-like_helical_dom_sf"/>
</dbReference>
<evidence type="ECO:0000313" key="3">
    <source>
        <dbReference type="Proteomes" id="UP000010478"/>
    </source>
</evidence>
<dbReference type="KEGG" id="oni:Osc7112_0189"/>
<dbReference type="EMBL" id="CP003614">
    <property type="protein sequence ID" value="AFZ04822.1"/>
    <property type="molecule type" value="Genomic_DNA"/>
</dbReference>
<dbReference type="HOGENOM" id="CLU_107610_0_0_3"/>
<dbReference type="eggNOG" id="COG0457">
    <property type="taxonomic scope" value="Bacteria"/>
</dbReference>
<feature type="transmembrane region" description="Helical" evidence="1">
    <location>
        <begin position="154"/>
        <end position="172"/>
    </location>
</feature>
<keyword evidence="1" id="KW-1133">Transmembrane helix</keyword>
<keyword evidence="1" id="KW-0812">Transmembrane</keyword>
<dbReference type="PATRIC" id="fig|179408.3.peg.237"/>
<proteinExistence type="predicted"/>
<dbReference type="STRING" id="179408.Osc7112_0189"/>
<gene>
    <name evidence="2" type="ORF">Osc7112_0189</name>
</gene>
<dbReference type="AlphaFoldDB" id="K9VBL8"/>
<reference evidence="2 3" key="1">
    <citation type="submission" date="2012-05" db="EMBL/GenBank/DDBJ databases">
        <title>Finished chromosome of genome of Oscillatoria sp. PCC 7112.</title>
        <authorList>
            <consortium name="US DOE Joint Genome Institute"/>
            <person name="Gugger M."/>
            <person name="Coursin T."/>
            <person name="Rippka R."/>
            <person name="Tandeau De Marsac N."/>
            <person name="Huntemann M."/>
            <person name="Wei C.-L."/>
            <person name="Han J."/>
            <person name="Detter J.C."/>
            <person name="Han C."/>
            <person name="Tapia R."/>
            <person name="Davenport K."/>
            <person name="Daligault H."/>
            <person name="Erkkila T."/>
            <person name="Gu W."/>
            <person name="Munk A.C.C."/>
            <person name="Teshima H."/>
            <person name="Xu Y."/>
            <person name="Chain P."/>
            <person name="Chen A."/>
            <person name="Krypides N."/>
            <person name="Mavromatis K."/>
            <person name="Markowitz V."/>
            <person name="Szeto E."/>
            <person name="Ivanova N."/>
            <person name="Mikhailova N."/>
            <person name="Ovchinnikova G."/>
            <person name="Pagani I."/>
            <person name="Pati A."/>
            <person name="Goodwin L."/>
            <person name="Peters L."/>
            <person name="Pitluck S."/>
            <person name="Woyke T."/>
            <person name="Kerfeld C."/>
        </authorList>
    </citation>
    <scope>NUCLEOTIDE SEQUENCE [LARGE SCALE GENOMIC DNA]</scope>
    <source>
        <strain evidence="2 3">PCC 7112</strain>
    </source>
</reference>
<dbReference type="Proteomes" id="UP000010478">
    <property type="component" value="Chromosome"/>
</dbReference>
<dbReference type="Gene3D" id="1.25.40.10">
    <property type="entry name" value="Tetratricopeptide repeat domain"/>
    <property type="match status" value="1"/>
</dbReference>
<dbReference type="RefSeq" id="WP_015174158.1">
    <property type="nucleotide sequence ID" value="NC_019729.1"/>
</dbReference>